<feature type="transmembrane region" description="Helical" evidence="7">
    <location>
        <begin position="75"/>
        <end position="93"/>
    </location>
</feature>
<keyword evidence="6 7" id="KW-0472">Membrane</keyword>
<comment type="subcellular location">
    <subcellularLocation>
        <location evidence="1">Cell membrane</location>
        <topology evidence="1">Multi-pass membrane protein</topology>
    </subcellularLocation>
</comment>
<proteinExistence type="inferred from homology"/>
<keyword evidence="4 7" id="KW-0812">Transmembrane</keyword>
<gene>
    <name evidence="8" type="ORF">HYX28_07765</name>
</gene>
<keyword evidence="3" id="KW-1003">Cell membrane</keyword>
<evidence type="ECO:0000313" key="8">
    <source>
        <dbReference type="EMBL" id="MBI2678665.1"/>
    </source>
</evidence>
<evidence type="ECO:0000256" key="3">
    <source>
        <dbReference type="ARBA" id="ARBA00022475"/>
    </source>
</evidence>
<protein>
    <submittedName>
        <fullName evidence="8">DoxX family protein</fullName>
    </submittedName>
</protein>
<organism evidence="8 9">
    <name type="scientific">Candidatus Korobacter versatilis</name>
    <dbReference type="NCBI Taxonomy" id="658062"/>
    <lineage>
        <taxon>Bacteria</taxon>
        <taxon>Pseudomonadati</taxon>
        <taxon>Acidobacteriota</taxon>
        <taxon>Terriglobia</taxon>
        <taxon>Terriglobales</taxon>
        <taxon>Candidatus Korobacteraceae</taxon>
        <taxon>Candidatus Korobacter</taxon>
    </lineage>
</organism>
<reference evidence="8" key="1">
    <citation type="submission" date="2020-07" db="EMBL/GenBank/DDBJ databases">
        <title>Huge and variable diversity of episymbiotic CPR bacteria and DPANN archaea in groundwater ecosystems.</title>
        <authorList>
            <person name="He C.Y."/>
            <person name="Keren R."/>
            <person name="Whittaker M."/>
            <person name="Farag I.F."/>
            <person name="Doudna J."/>
            <person name="Cate J.H.D."/>
            <person name="Banfield J.F."/>
        </authorList>
    </citation>
    <scope>NUCLEOTIDE SEQUENCE</scope>
    <source>
        <strain evidence="8">NC_groundwater_580_Pr5_B-0.1um_64_19</strain>
    </source>
</reference>
<evidence type="ECO:0000256" key="1">
    <source>
        <dbReference type="ARBA" id="ARBA00004651"/>
    </source>
</evidence>
<evidence type="ECO:0000256" key="2">
    <source>
        <dbReference type="ARBA" id="ARBA00006679"/>
    </source>
</evidence>
<dbReference type="InterPro" id="IPR032808">
    <property type="entry name" value="DoxX"/>
</dbReference>
<dbReference type="EMBL" id="JACPNR010000009">
    <property type="protein sequence ID" value="MBI2678665.1"/>
    <property type="molecule type" value="Genomic_DNA"/>
</dbReference>
<dbReference type="PANTHER" id="PTHR33452">
    <property type="entry name" value="OXIDOREDUCTASE CATD-RELATED"/>
    <property type="match status" value="1"/>
</dbReference>
<sequence length="144" mass="15341">MIRYLDRLQPFGVLVLRLVLGAIMAAHGYPKVFGGLQHNADVVASLGIPGWLGYVSAFAEFGGGLFLVFGILTRFAALVTLVNMLVAVGKVHWKNGFVGQGNYQFPLALAAMALLLIFTGGGAAALDRWLFRPGGPPRSKPKTS</sequence>
<evidence type="ECO:0000256" key="4">
    <source>
        <dbReference type="ARBA" id="ARBA00022692"/>
    </source>
</evidence>
<evidence type="ECO:0000256" key="7">
    <source>
        <dbReference type="SAM" id="Phobius"/>
    </source>
</evidence>
<dbReference type="Proteomes" id="UP000779809">
    <property type="component" value="Unassembled WGS sequence"/>
</dbReference>
<dbReference type="InterPro" id="IPR051907">
    <property type="entry name" value="DoxX-like_oxidoreductase"/>
</dbReference>
<feature type="transmembrane region" description="Helical" evidence="7">
    <location>
        <begin position="12"/>
        <end position="30"/>
    </location>
</feature>
<dbReference type="Pfam" id="PF07681">
    <property type="entry name" value="DoxX"/>
    <property type="match status" value="1"/>
</dbReference>
<dbReference type="AlphaFoldDB" id="A0A932A8H6"/>
<name>A0A932A8H6_9BACT</name>
<comment type="similarity">
    <text evidence="2">Belongs to the DoxX family.</text>
</comment>
<accession>A0A932A8H6</accession>
<dbReference type="GO" id="GO:0005886">
    <property type="term" value="C:plasma membrane"/>
    <property type="evidence" value="ECO:0007669"/>
    <property type="project" value="UniProtKB-SubCell"/>
</dbReference>
<evidence type="ECO:0000313" key="9">
    <source>
        <dbReference type="Proteomes" id="UP000779809"/>
    </source>
</evidence>
<evidence type="ECO:0000256" key="5">
    <source>
        <dbReference type="ARBA" id="ARBA00022989"/>
    </source>
</evidence>
<feature type="transmembrane region" description="Helical" evidence="7">
    <location>
        <begin position="105"/>
        <end position="126"/>
    </location>
</feature>
<dbReference type="PANTHER" id="PTHR33452:SF1">
    <property type="entry name" value="INNER MEMBRANE PROTEIN YPHA-RELATED"/>
    <property type="match status" value="1"/>
</dbReference>
<evidence type="ECO:0000256" key="6">
    <source>
        <dbReference type="ARBA" id="ARBA00023136"/>
    </source>
</evidence>
<keyword evidence="5 7" id="KW-1133">Transmembrane helix</keyword>
<comment type="caution">
    <text evidence="8">The sequence shown here is derived from an EMBL/GenBank/DDBJ whole genome shotgun (WGS) entry which is preliminary data.</text>
</comment>